<proteinExistence type="predicted"/>
<reference evidence="2" key="1">
    <citation type="journal article" date="2020" name="Stud. Mycol.">
        <title>101 Dothideomycetes genomes: a test case for predicting lifestyles and emergence of pathogens.</title>
        <authorList>
            <person name="Haridas S."/>
            <person name="Albert R."/>
            <person name="Binder M."/>
            <person name="Bloem J."/>
            <person name="Labutti K."/>
            <person name="Salamov A."/>
            <person name="Andreopoulos B."/>
            <person name="Baker S."/>
            <person name="Barry K."/>
            <person name="Bills G."/>
            <person name="Bluhm B."/>
            <person name="Cannon C."/>
            <person name="Castanera R."/>
            <person name="Culley D."/>
            <person name="Daum C."/>
            <person name="Ezra D."/>
            <person name="Gonzalez J."/>
            <person name="Henrissat B."/>
            <person name="Kuo A."/>
            <person name="Liang C."/>
            <person name="Lipzen A."/>
            <person name="Lutzoni F."/>
            <person name="Magnuson J."/>
            <person name="Mondo S."/>
            <person name="Nolan M."/>
            <person name="Ohm R."/>
            <person name="Pangilinan J."/>
            <person name="Park H.-J."/>
            <person name="Ramirez L."/>
            <person name="Alfaro M."/>
            <person name="Sun H."/>
            <person name="Tritt A."/>
            <person name="Yoshinaga Y."/>
            <person name="Zwiers L.-H."/>
            <person name="Turgeon B."/>
            <person name="Goodwin S."/>
            <person name="Spatafora J."/>
            <person name="Crous P."/>
            <person name="Grigoriev I."/>
        </authorList>
    </citation>
    <scope>NUCLEOTIDE SEQUENCE</scope>
    <source>
        <strain evidence="2">CBS 109.77</strain>
    </source>
</reference>
<dbReference type="OrthoDB" id="4161186at2759"/>
<accession>A0A6A6WXK3</accession>
<dbReference type="Pfam" id="PF20516">
    <property type="entry name" value="PDDEXK_12"/>
    <property type="match status" value="1"/>
</dbReference>
<feature type="domain" description="PD-(D/E)XK nuclease-like" evidence="1">
    <location>
        <begin position="96"/>
        <end position="325"/>
    </location>
</feature>
<gene>
    <name evidence="2" type="ORF">K505DRAFT_254945</name>
</gene>
<organism evidence="2 3">
    <name type="scientific">Melanomma pulvis-pyrius CBS 109.77</name>
    <dbReference type="NCBI Taxonomy" id="1314802"/>
    <lineage>
        <taxon>Eukaryota</taxon>
        <taxon>Fungi</taxon>
        <taxon>Dikarya</taxon>
        <taxon>Ascomycota</taxon>
        <taxon>Pezizomycotina</taxon>
        <taxon>Dothideomycetes</taxon>
        <taxon>Pleosporomycetidae</taxon>
        <taxon>Pleosporales</taxon>
        <taxon>Melanommataceae</taxon>
        <taxon>Melanomma</taxon>
    </lineage>
</organism>
<dbReference type="InterPro" id="IPR046797">
    <property type="entry name" value="PDDEXK_12"/>
</dbReference>
<evidence type="ECO:0000313" key="3">
    <source>
        <dbReference type="Proteomes" id="UP000799757"/>
    </source>
</evidence>
<evidence type="ECO:0000313" key="2">
    <source>
        <dbReference type="EMBL" id="KAF2788685.1"/>
    </source>
</evidence>
<sequence>MDWPRSSISSVTESASLKAQSRSLTKQIINLKVAEKTVFLKTVRLPADVLEDVRKLYKEIQSLACVPCSVILLGIEDQVQIDASSDVDNLDVFVATKPSGISREELLDEFKALQAVRDLTAVCKTQHLYKPSWNKRVHCRMLEQAVRGCSGVEYYNITTARVIKELVPGNKYSKILKQKMIDYAITLGPPLISESQVITRLAASPRPLHRTINPSDYSPLCYNPIAINIETKSPNGGKEHGEVQLSIWVMAYFNRLRVLTQNPVPITLPLILVLDEHWKLLFACDREGEIQIIDAVDFGTTADIVGCYAILKALRLVVGWAKDTFLEWFRERVLMPE</sequence>
<dbReference type="EMBL" id="MU002195">
    <property type="protein sequence ID" value="KAF2788685.1"/>
    <property type="molecule type" value="Genomic_DNA"/>
</dbReference>
<keyword evidence="3" id="KW-1185">Reference proteome</keyword>
<protein>
    <recommendedName>
        <fullName evidence="1">PD-(D/E)XK nuclease-like domain-containing protein</fullName>
    </recommendedName>
</protein>
<evidence type="ECO:0000259" key="1">
    <source>
        <dbReference type="Pfam" id="PF20516"/>
    </source>
</evidence>
<dbReference type="AlphaFoldDB" id="A0A6A6WXK3"/>
<dbReference type="Proteomes" id="UP000799757">
    <property type="component" value="Unassembled WGS sequence"/>
</dbReference>
<name>A0A6A6WXK3_9PLEO</name>